<comment type="caution">
    <text evidence="12">The sequence shown here is derived from an EMBL/GenBank/DDBJ whole genome shotgun (WGS) entry which is preliminary data.</text>
</comment>
<feature type="transmembrane region" description="Helical" evidence="10">
    <location>
        <begin position="194"/>
        <end position="212"/>
    </location>
</feature>
<keyword evidence="5 10" id="KW-0812">Transmembrane</keyword>
<evidence type="ECO:0000256" key="1">
    <source>
        <dbReference type="ARBA" id="ARBA00004141"/>
    </source>
</evidence>
<dbReference type="InterPro" id="IPR038770">
    <property type="entry name" value="Na+/solute_symporter_sf"/>
</dbReference>
<feature type="transmembrane region" description="Helical" evidence="10">
    <location>
        <begin position="273"/>
        <end position="292"/>
    </location>
</feature>
<keyword evidence="3" id="KW-0050">Antiport</keyword>
<dbReference type="InterPro" id="IPR006036">
    <property type="entry name" value="K_uptake_TrkA"/>
</dbReference>
<keyword evidence="8" id="KW-0406">Ion transport</keyword>
<proteinExistence type="predicted"/>
<comment type="subcellular location">
    <subcellularLocation>
        <location evidence="1">Membrane</location>
        <topology evidence="1">Multi-pass membrane protein</topology>
    </subcellularLocation>
</comment>
<evidence type="ECO:0000256" key="3">
    <source>
        <dbReference type="ARBA" id="ARBA00022449"/>
    </source>
</evidence>
<evidence type="ECO:0000259" key="11">
    <source>
        <dbReference type="PROSITE" id="PS51201"/>
    </source>
</evidence>
<dbReference type="Gene3D" id="1.20.1530.20">
    <property type="match status" value="1"/>
</dbReference>
<name>A0ABT5WL52_9SPHN</name>
<gene>
    <name evidence="12" type="ORF">PYV00_03390</name>
</gene>
<organism evidence="12 13">
    <name type="scientific">Novosphingobium album</name>
    <name type="common">ex Liu et al. 2023</name>
    <dbReference type="NCBI Taxonomy" id="3031130"/>
    <lineage>
        <taxon>Bacteria</taxon>
        <taxon>Pseudomonadati</taxon>
        <taxon>Pseudomonadota</taxon>
        <taxon>Alphaproteobacteria</taxon>
        <taxon>Sphingomonadales</taxon>
        <taxon>Sphingomonadaceae</taxon>
        <taxon>Novosphingobium</taxon>
    </lineage>
</organism>
<dbReference type="SUPFAM" id="SSF51735">
    <property type="entry name" value="NAD(P)-binding Rossmann-fold domains"/>
    <property type="match status" value="1"/>
</dbReference>
<dbReference type="PANTHER" id="PTHR46157">
    <property type="entry name" value="K(+) EFFLUX ANTIPORTER 3, CHLOROPLASTIC"/>
    <property type="match status" value="1"/>
</dbReference>
<evidence type="ECO:0000313" key="12">
    <source>
        <dbReference type="EMBL" id="MDE8650763.1"/>
    </source>
</evidence>
<keyword evidence="6" id="KW-0630">Potassium</keyword>
<feature type="transmembrane region" description="Helical" evidence="10">
    <location>
        <begin position="153"/>
        <end position="174"/>
    </location>
</feature>
<feature type="transmembrane region" description="Helical" evidence="10">
    <location>
        <begin position="361"/>
        <end position="382"/>
    </location>
</feature>
<feature type="transmembrane region" description="Helical" evidence="10">
    <location>
        <begin position="224"/>
        <end position="253"/>
    </location>
</feature>
<dbReference type="Pfam" id="PF02254">
    <property type="entry name" value="TrkA_N"/>
    <property type="match status" value="1"/>
</dbReference>
<keyword evidence="2" id="KW-0813">Transport</keyword>
<protein>
    <submittedName>
        <fullName evidence="12">Cation:proton antiporter</fullName>
    </submittedName>
</protein>
<dbReference type="InterPro" id="IPR003148">
    <property type="entry name" value="RCK_N"/>
</dbReference>
<evidence type="ECO:0000256" key="5">
    <source>
        <dbReference type="ARBA" id="ARBA00022692"/>
    </source>
</evidence>
<evidence type="ECO:0000256" key="8">
    <source>
        <dbReference type="ARBA" id="ARBA00023065"/>
    </source>
</evidence>
<dbReference type="Gene3D" id="3.40.50.720">
    <property type="entry name" value="NAD(P)-binding Rossmann-like Domain"/>
    <property type="match status" value="1"/>
</dbReference>
<dbReference type="Pfam" id="PF00999">
    <property type="entry name" value="Na_H_Exchanger"/>
    <property type="match status" value="1"/>
</dbReference>
<feature type="transmembrane region" description="Helical" evidence="10">
    <location>
        <begin position="329"/>
        <end position="349"/>
    </location>
</feature>
<dbReference type="PRINTS" id="PR00335">
    <property type="entry name" value="KUPTAKETRKA"/>
</dbReference>
<feature type="transmembrane region" description="Helical" evidence="10">
    <location>
        <begin position="119"/>
        <end position="141"/>
    </location>
</feature>
<keyword evidence="9 10" id="KW-0472">Membrane</keyword>
<feature type="domain" description="RCK N-terminal" evidence="11">
    <location>
        <begin position="403"/>
        <end position="519"/>
    </location>
</feature>
<evidence type="ECO:0000256" key="9">
    <source>
        <dbReference type="ARBA" id="ARBA00023136"/>
    </source>
</evidence>
<feature type="transmembrane region" description="Helical" evidence="10">
    <location>
        <begin position="12"/>
        <end position="28"/>
    </location>
</feature>
<reference evidence="12 13" key="1">
    <citation type="submission" date="2023-03" db="EMBL/GenBank/DDBJ databases">
        <title>NovoSphingobium album sp. nov. isolated from polycyclic aromatic hydrocarbons- and heavy-metal polluted soil.</title>
        <authorList>
            <person name="Liu Z."/>
            <person name="Wang K."/>
        </authorList>
    </citation>
    <scope>NUCLEOTIDE SEQUENCE [LARGE SCALE GENOMIC DNA]</scope>
    <source>
        <strain evidence="12 13">H3SJ31-1</strain>
    </source>
</reference>
<keyword evidence="13" id="KW-1185">Reference proteome</keyword>
<keyword evidence="7 10" id="KW-1133">Transmembrane helix</keyword>
<dbReference type="PANTHER" id="PTHR46157:SF8">
    <property type="entry name" value="GLUTATHIONE-REGULATED POTASSIUM-EFFLUX SYSTEM PROTEIN"/>
    <property type="match status" value="1"/>
</dbReference>
<sequence>MEDHVQDFLLRDGFLLLGAALAFVLLFRRLGLGATLGYLLAGAVLGPHVLGLVGDAENKIGVAELGITLLLFIVGLELAPRRLWRLRHEIFGLGLLQVAICGLAVSGVIWLFTGFSLTASLALGLPLGLSSTAQVLPMLQSAGRLHSPFGERAFAILLFQDLSIIPLITIIAAMSRNPALVEGPPGWQLALNTVLAIAGLIAAGRFLIRPLFRLIGNLGEREMFVVAALFTVIASAAVMQALGLSTALGAFIAGVMLADTPYRHELEADVEPFRSILLGLFFMTVGMMLDLSAIAERPLFVIAMALALIAVKSVVIFVLAKAFRTDWRNALALGLLLSQGGEFGFVLFAQATDALLIEPQAASLFSAIITLSMVTTPFLMMATRRIRETPLSTEVRDAPQPDGASALVVGYGRFGQTVAQMLIAAEIEVTLIDTDVEMIDTAGGFGAKVYFGDGTRIDLLRQAGAGEAALILFCIDGEQITEEFLGAVHRAFPQAQICLRAFDRRTVLRLKNAPVRFMVREVIESAVAMARAALDGLGIALEDIERAEATYRARDKERLKLQHESGDLRAARDRILTQPER</sequence>
<feature type="transmembrane region" description="Helical" evidence="10">
    <location>
        <begin position="299"/>
        <end position="323"/>
    </location>
</feature>
<dbReference type="PROSITE" id="PS51201">
    <property type="entry name" value="RCK_N"/>
    <property type="match status" value="1"/>
</dbReference>
<evidence type="ECO:0000313" key="13">
    <source>
        <dbReference type="Proteomes" id="UP001216253"/>
    </source>
</evidence>
<feature type="transmembrane region" description="Helical" evidence="10">
    <location>
        <begin position="60"/>
        <end position="78"/>
    </location>
</feature>
<evidence type="ECO:0000256" key="6">
    <source>
        <dbReference type="ARBA" id="ARBA00022958"/>
    </source>
</evidence>
<feature type="transmembrane region" description="Helical" evidence="10">
    <location>
        <begin position="35"/>
        <end position="54"/>
    </location>
</feature>
<feature type="transmembrane region" description="Helical" evidence="10">
    <location>
        <begin position="90"/>
        <end position="113"/>
    </location>
</feature>
<evidence type="ECO:0000256" key="7">
    <source>
        <dbReference type="ARBA" id="ARBA00022989"/>
    </source>
</evidence>
<dbReference type="InterPro" id="IPR006153">
    <property type="entry name" value="Cation/H_exchanger_TM"/>
</dbReference>
<evidence type="ECO:0000256" key="2">
    <source>
        <dbReference type="ARBA" id="ARBA00022448"/>
    </source>
</evidence>
<dbReference type="InterPro" id="IPR036291">
    <property type="entry name" value="NAD(P)-bd_dom_sf"/>
</dbReference>
<dbReference type="Proteomes" id="UP001216253">
    <property type="component" value="Unassembled WGS sequence"/>
</dbReference>
<evidence type="ECO:0000256" key="10">
    <source>
        <dbReference type="SAM" id="Phobius"/>
    </source>
</evidence>
<dbReference type="RefSeq" id="WP_275226844.1">
    <property type="nucleotide sequence ID" value="NZ_JARESE010000010.1"/>
</dbReference>
<accession>A0ABT5WL52</accession>
<evidence type="ECO:0000256" key="4">
    <source>
        <dbReference type="ARBA" id="ARBA00022538"/>
    </source>
</evidence>
<dbReference type="EMBL" id="JARESE010000010">
    <property type="protein sequence ID" value="MDE8650763.1"/>
    <property type="molecule type" value="Genomic_DNA"/>
</dbReference>
<keyword evidence="4" id="KW-0633">Potassium transport</keyword>